<protein>
    <submittedName>
        <fullName evidence="2">Uncharacterized protein</fullName>
    </submittedName>
</protein>
<evidence type="ECO:0000313" key="3">
    <source>
        <dbReference type="Proteomes" id="UP000507245"/>
    </source>
</evidence>
<dbReference type="Proteomes" id="UP000507245">
    <property type="component" value="Unassembled WGS sequence"/>
</dbReference>
<evidence type="ECO:0000256" key="1">
    <source>
        <dbReference type="SAM" id="MobiDB-lite"/>
    </source>
</evidence>
<dbReference type="AlphaFoldDB" id="A0A6J5X799"/>
<evidence type="ECO:0000313" key="2">
    <source>
        <dbReference type="EMBL" id="CAB4308721.1"/>
    </source>
</evidence>
<accession>A0A6J5X799</accession>
<reference evidence="3" key="1">
    <citation type="journal article" date="2020" name="Genome Biol.">
        <title>Gamete binning: chromosome-level and haplotype-resolved genome assembly enabled by high-throughput single-cell sequencing of gamete genomes.</title>
        <authorList>
            <person name="Campoy J.A."/>
            <person name="Sun H."/>
            <person name="Goel M."/>
            <person name="Jiao W.-B."/>
            <person name="Folz-Donahue K."/>
            <person name="Wang N."/>
            <person name="Rubio M."/>
            <person name="Liu C."/>
            <person name="Kukat C."/>
            <person name="Ruiz D."/>
            <person name="Huettel B."/>
            <person name="Schneeberger K."/>
        </authorList>
    </citation>
    <scope>NUCLEOTIDE SEQUENCE [LARGE SCALE GENOMIC DNA]</scope>
    <source>
        <strain evidence="3">cv. Rojo Pasion</strain>
    </source>
</reference>
<sequence length="117" mass="13067">MRRVRVKIEQTLVMVDEGKKKAKNQRLAVATIVVARNGSLCILDRGSNSPPQDEPNEVPNSQGMQDNSNKEASKKKTRGKTKLLILTKEKTKGSRVVVELNLADQPFRDNAARFLHS</sequence>
<feature type="region of interest" description="Disordered" evidence="1">
    <location>
        <begin position="43"/>
        <end position="82"/>
    </location>
</feature>
<name>A0A6J5X799_PRUAR</name>
<feature type="compositionally biased region" description="Polar residues" evidence="1">
    <location>
        <begin position="58"/>
        <end position="67"/>
    </location>
</feature>
<gene>
    <name evidence="2" type="ORF">ORAREDHAP_LOCUS28496</name>
</gene>
<keyword evidence="3" id="KW-1185">Reference proteome</keyword>
<proteinExistence type="predicted"/>
<organism evidence="2 3">
    <name type="scientific">Prunus armeniaca</name>
    <name type="common">Apricot</name>
    <name type="synonym">Armeniaca vulgaris</name>
    <dbReference type="NCBI Taxonomy" id="36596"/>
    <lineage>
        <taxon>Eukaryota</taxon>
        <taxon>Viridiplantae</taxon>
        <taxon>Streptophyta</taxon>
        <taxon>Embryophyta</taxon>
        <taxon>Tracheophyta</taxon>
        <taxon>Spermatophyta</taxon>
        <taxon>Magnoliopsida</taxon>
        <taxon>eudicotyledons</taxon>
        <taxon>Gunneridae</taxon>
        <taxon>Pentapetalae</taxon>
        <taxon>rosids</taxon>
        <taxon>fabids</taxon>
        <taxon>Rosales</taxon>
        <taxon>Rosaceae</taxon>
        <taxon>Amygdaloideae</taxon>
        <taxon>Amygdaleae</taxon>
        <taxon>Prunus</taxon>
    </lineage>
</organism>
<dbReference type="EMBL" id="CAEKKB010000004">
    <property type="protein sequence ID" value="CAB4308721.1"/>
    <property type="molecule type" value="Genomic_DNA"/>
</dbReference>